<evidence type="ECO:0000313" key="1">
    <source>
        <dbReference type="EMBL" id="CAG8756821.1"/>
    </source>
</evidence>
<dbReference type="Proteomes" id="UP000789901">
    <property type="component" value="Unassembled WGS sequence"/>
</dbReference>
<evidence type="ECO:0000313" key="2">
    <source>
        <dbReference type="Proteomes" id="UP000789901"/>
    </source>
</evidence>
<keyword evidence="2" id="KW-1185">Reference proteome</keyword>
<comment type="caution">
    <text evidence="1">The sequence shown here is derived from an EMBL/GenBank/DDBJ whole genome shotgun (WGS) entry which is preliminary data.</text>
</comment>
<accession>A0ABN7VE09</accession>
<name>A0ABN7VE09_GIGMA</name>
<organism evidence="1 2">
    <name type="scientific">Gigaspora margarita</name>
    <dbReference type="NCBI Taxonomy" id="4874"/>
    <lineage>
        <taxon>Eukaryota</taxon>
        <taxon>Fungi</taxon>
        <taxon>Fungi incertae sedis</taxon>
        <taxon>Mucoromycota</taxon>
        <taxon>Glomeromycotina</taxon>
        <taxon>Glomeromycetes</taxon>
        <taxon>Diversisporales</taxon>
        <taxon>Gigasporaceae</taxon>
        <taxon>Gigaspora</taxon>
    </lineage>
</organism>
<sequence>MAEDNEESLLPLVQLSLSSILVKTYGDIYFNIQNTECAIKFFEDLDILPKIRTCSKCQSSMRKTKDNSRGDKQKWACTLKTACVKASLPRYGTSKALYDTYFAEY</sequence>
<feature type="non-terminal residue" evidence="1">
    <location>
        <position position="105"/>
    </location>
</feature>
<protein>
    <submittedName>
        <fullName evidence="1">28709_t:CDS:1</fullName>
    </submittedName>
</protein>
<dbReference type="EMBL" id="CAJVQB010012617">
    <property type="protein sequence ID" value="CAG8756821.1"/>
    <property type="molecule type" value="Genomic_DNA"/>
</dbReference>
<proteinExistence type="predicted"/>
<reference evidence="1 2" key="1">
    <citation type="submission" date="2021-06" db="EMBL/GenBank/DDBJ databases">
        <authorList>
            <person name="Kallberg Y."/>
            <person name="Tangrot J."/>
            <person name="Rosling A."/>
        </authorList>
    </citation>
    <scope>NUCLEOTIDE SEQUENCE [LARGE SCALE GENOMIC DNA]</scope>
    <source>
        <strain evidence="1 2">120-4 pot B 10/14</strain>
    </source>
</reference>
<gene>
    <name evidence="1" type="ORF">GMARGA_LOCUS17012</name>
</gene>